<evidence type="ECO:0000256" key="13">
    <source>
        <dbReference type="PIRSR" id="PIRSR605027-1"/>
    </source>
</evidence>
<comment type="pathway">
    <text evidence="16">Protein modification; protein glycosylation.</text>
</comment>
<accession>A0AA39IRW3</accession>
<comment type="caution">
    <text evidence="18">The sequence shown here is derived from an EMBL/GenBank/DDBJ whole genome shotgun (WGS) entry which is preliminary data.</text>
</comment>
<dbReference type="EC" id="2.4.1.135" evidence="3 16"/>
<dbReference type="InterPro" id="IPR029044">
    <property type="entry name" value="Nucleotide-diphossugar_trans"/>
</dbReference>
<dbReference type="SUPFAM" id="SSF53448">
    <property type="entry name" value="Nucleotide-diphospho-sugar transferases"/>
    <property type="match status" value="1"/>
</dbReference>
<dbReference type="InterPro" id="IPR005027">
    <property type="entry name" value="Glyco_trans_43"/>
</dbReference>
<evidence type="ECO:0000256" key="16">
    <source>
        <dbReference type="RuleBase" id="RU363127"/>
    </source>
</evidence>
<dbReference type="EMBL" id="JAUCMV010000001">
    <property type="protein sequence ID" value="KAK0428730.1"/>
    <property type="molecule type" value="Genomic_DNA"/>
</dbReference>
<evidence type="ECO:0000256" key="1">
    <source>
        <dbReference type="ARBA" id="ARBA00004606"/>
    </source>
</evidence>
<organism evidence="18 19">
    <name type="scientific">Steinernema hermaphroditum</name>
    <dbReference type="NCBI Taxonomy" id="289476"/>
    <lineage>
        <taxon>Eukaryota</taxon>
        <taxon>Metazoa</taxon>
        <taxon>Ecdysozoa</taxon>
        <taxon>Nematoda</taxon>
        <taxon>Chromadorea</taxon>
        <taxon>Rhabditida</taxon>
        <taxon>Tylenchina</taxon>
        <taxon>Panagrolaimomorpha</taxon>
        <taxon>Strongyloidoidea</taxon>
        <taxon>Steinernematidae</taxon>
        <taxon>Steinernema</taxon>
    </lineage>
</organism>
<comment type="similarity">
    <text evidence="2 16">Belongs to the glycosyltransferase 43 family.</text>
</comment>
<feature type="active site" description="Proton donor/acceptor" evidence="13">
    <location>
        <position position="304"/>
    </location>
</feature>
<dbReference type="PANTHER" id="PTHR10896:SF65">
    <property type="entry name" value="GALACTOSYLGALACTOSYLXYLOSYLPROTEIN 3-BETA-GLUCURONOSYLTRANSFERASE 3"/>
    <property type="match status" value="1"/>
</dbReference>
<feature type="transmembrane region" description="Helical" evidence="16">
    <location>
        <begin position="20"/>
        <end position="44"/>
    </location>
</feature>
<keyword evidence="4 16" id="KW-0808">Transferase</keyword>
<dbReference type="CDD" id="cd00218">
    <property type="entry name" value="GlcAT-I"/>
    <property type="match status" value="1"/>
</dbReference>
<evidence type="ECO:0000256" key="10">
    <source>
        <dbReference type="ARBA" id="ARBA00023180"/>
    </source>
</evidence>
<evidence type="ECO:0000256" key="15">
    <source>
        <dbReference type="PIRSR" id="PIRSR605027-4"/>
    </source>
</evidence>
<keyword evidence="17" id="KW-0175">Coiled coil</keyword>
<dbReference type="Proteomes" id="UP001175271">
    <property type="component" value="Unassembled WGS sequence"/>
</dbReference>
<comment type="catalytic activity">
    <reaction evidence="12 16">
        <text>3-O-(beta-D-galactosyl-(1-&gt;3)-beta-D-galactosyl-(1-&gt;4)-beta-D-xylosyl)-L-seryl-[protein] + UDP-alpha-D-glucuronate = 3-O-(beta-D-GlcA-(1-&gt;3)-beta-D-Gal-(1-&gt;3)-beta-D-Gal-(1-&gt;4)-beta-D-Xyl)-L-seryl-[protein] + UDP + H(+)</text>
        <dbReference type="Rhea" id="RHEA:24168"/>
        <dbReference type="Rhea" id="RHEA-COMP:12571"/>
        <dbReference type="Rhea" id="RHEA-COMP:12573"/>
        <dbReference type="ChEBI" id="CHEBI:15378"/>
        <dbReference type="ChEBI" id="CHEBI:58052"/>
        <dbReference type="ChEBI" id="CHEBI:58223"/>
        <dbReference type="ChEBI" id="CHEBI:132090"/>
        <dbReference type="ChEBI" id="CHEBI:132093"/>
        <dbReference type="EC" id="2.4.1.135"/>
    </reaction>
</comment>
<keyword evidence="11 14" id="KW-0464">Manganese</keyword>
<dbReference type="Gene3D" id="3.90.550.10">
    <property type="entry name" value="Spore Coat Polysaccharide Biosynthesis Protein SpsA, Chain A"/>
    <property type="match status" value="1"/>
</dbReference>
<feature type="binding site" evidence="14">
    <location>
        <position position="219"/>
    </location>
    <ligand>
        <name>Mn(2+)</name>
        <dbReference type="ChEBI" id="CHEBI:29035"/>
    </ligand>
</feature>
<comment type="cofactor">
    <cofactor evidence="14 16">
        <name>Mn(2+)</name>
        <dbReference type="ChEBI" id="CHEBI:29035"/>
    </cofactor>
</comment>
<evidence type="ECO:0000256" key="3">
    <source>
        <dbReference type="ARBA" id="ARBA00012641"/>
    </source>
</evidence>
<evidence type="ECO:0000256" key="7">
    <source>
        <dbReference type="ARBA" id="ARBA00022968"/>
    </source>
</evidence>
<evidence type="ECO:0000256" key="11">
    <source>
        <dbReference type="ARBA" id="ARBA00023211"/>
    </source>
</evidence>
<gene>
    <name evidence="18" type="ORF">QR680_010975</name>
</gene>
<feature type="site" description="Interaction with galactose moiety of substrate glycoprotein" evidence="15">
    <location>
        <position position="250"/>
    </location>
</feature>
<dbReference type="Pfam" id="PF03360">
    <property type="entry name" value="Glyco_transf_43"/>
    <property type="match status" value="1"/>
</dbReference>
<evidence type="ECO:0000313" key="19">
    <source>
        <dbReference type="Proteomes" id="UP001175271"/>
    </source>
</evidence>
<dbReference type="FunFam" id="3.90.550.10:FF:000044">
    <property type="entry name" value="Galactosylgalactosylxylosylprotein 3-beta-glucuronosyltransferase"/>
    <property type="match status" value="1"/>
</dbReference>
<evidence type="ECO:0000256" key="2">
    <source>
        <dbReference type="ARBA" id="ARBA00007706"/>
    </source>
</evidence>
<evidence type="ECO:0000256" key="14">
    <source>
        <dbReference type="PIRSR" id="PIRSR605027-3"/>
    </source>
</evidence>
<feature type="coiled-coil region" evidence="17">
    <location>
        <begin position="48"/>
        <end position="89"/>
    </location>
</feature>
<keyword evidence="7 16" id="KW-0735">Signal-anchor</keyword>
<protein>
    <recommendedName>
        <fullName evidence="3 16">Galactosylgalactosylxylosylprotein 3-beta-glucuronosyltransferase</fullName>
        <ecNumber evidence="3 16">2.4.1.135</ecNumber>
    </recommendedName>
</protein>
<keyword evidence="10" id="KW-0325">Glycoprotein</keyword>
<reference evidence="18" key="1">
    <citation type="submission" date="2023-06" db="EMBL/GenBank/DDBJ databases">
        <title>Genomic analysis of the entomopathogenic nematode Steinernema hermaphroditum.</title>
        <authorList>
            <person name="Schwarz E.M."/>
            <person name="Heppert J.K."/>
            <person name="Baniya A."/>
            <person name="Schwartz H.T."/>
            <person name="Tan C.-H."/>
            <person name="Antoshechkin I."/>
            <person name="Sternberg P.W."/>
            <person name="Goodrich-Blair H."/>
            <person name="Dillman A.R."/>
        </authorList>
    </citation>
    <scope>NUCLEOTIDE SEQUENCE</scope>
    <source>
        <strain evidence="18">PS9179</strain>
        <tissue evidence="18">Whole animal</tissue>
    </source>
</reference>
<evidence type="ECO:0000256" key="4">
    <source>
        <dbReference type="ARBA" id="ARBA00022679"/>
    </source>
</evidence>
<evidence type="ECO:0000313" key="18">
    <source>
        <dbReference type="EMBL" id="KAK0428730.1"/>
    </source>
</evidence>
<comment type="subcellular location">
    <subcellularLocation>
        <location evidence="16">Golgi apparatus membrane</location>
        <topology evidence="16">Single-pass type II membrane protein</topology>
    </subcellularLocation>
    <subcellularLocation>
        <location evidence="1">Membrane</location>
        <topology evidence="1">Single-pass type II membrane protein</topology>
    </subcellularLocation>
</comment>
<sequence length="363" mass="42043">MYVVGIRSLGGKFPIAGFKAIWGTFFNWKIIPIVFFFSYLLLLFRSTLEEQEEKKESLKVHVARLKHMKNVLQEEVRRLEREARRLNETLRPEILFNHGQPILNESDDVPPIFFITPTRYHPAQKADLTRLAQTLKVVPNLIWIVVEDGDRESVRFAAFIQSFGLQYIHLHARTPTNVKTKNAGWKGHRGVVQRNQALFWIRTHFASTTRGVVYFGDDDNTYDWRLFREMRTIEKVGVWPVGIVGMKLVETPVVNENGTIIAFHAWNPRRSFPVDMAAFAINISLLHSYPAAKFSFDVSAGYQESEFLVKLNLTRQDLEPKAANCSEVYVWHTKTQKPSLHASERRKFELQEDLSEIEGRSVL</sequence>
<evidence type="ECO:0000256" key="6">
    <source>
        <dbReference type="ARBA" id="ARBA00022723"/>
    </source>
</evidence>
<keyword evidence="8 16" id="KW-1133">Transmembrane helix</keyword>
<evidence type="ECO:0000256" key="8">
    <source>
        <dbReference type="ARBA" id="ARBA00022989"/>
    </source>
</evidence>
<dbReference type="PANTHER" id="PTHR10896">
    <property type="entry name" value="GALACTOSYLGALACTOSYLXYLOSYLPROTEIN 3-BETA-GLUCURONOSYLTRANSFERASE BETA-1,3-GLUCURONYLTRANSFERASE"/>
    <property type="match status" value="1"/>
</dbReference>
<evidence type="ECO:0000256" key="9">
    <source>
        <dbReference type="ARBA" id="ARBA00023136"/>
    </source>
</evidence>
<proteinExistence type="inferred from homology"/>
<keyword evidence="9 16" id="KW-0472">Membrane</keyword>
<dbReference type="AlphaFoldDB" id="A0AA39IRW3"/>
<dbReference type="GO" id="GO:0015018">
    <property type="term" value="F:galactosylgalactosylxylosylprotein 3-beta-glucuronosyltransferase activity"/>
    <property type="evidence" value="ECO:0007669"/>
    <property type="project" value="UniProtKB-UniRule"/>
</dbReference>
<name>A0AA39IRW3_9BILA</name>
<evidence type="ECO:0000256" key="12">
    <source>
        <dbReference type="ARBA" id="ARBA00047979"/>
    </source>
</evidence>
<evidence type="ECO:0000256" key="5">
    <source>
        <dbReference type="ARBA" id="ARBA00022692"/>
    </source>
</evidence>
<keyword evidence="5 16" id="KW-0812">Transmembrane</keyword>
<evidence type="ECO:0000256" key="17">
    <source>
        <dbReference type="SAM" id="Coils"/>
    </source>
</evidence>
<dbReference type="GO" id="GO:0050650">
    <property type="term" value="P:chondroitin sulfate proteoglycan biosynthetic process"/>
    <property type="evidence" value="ECO:0007669"/>
    <property type="project" value="TreeGrafter"/>
</dbReference>
<dbReference type="GO" id="GO:0000139">
    <property type="term" value="C:Golgi membrane"/>
    <property type="evidence" value="ECO:0007669"/>
    <property type="project" value="UniProtKB-SubCell"/>
</dbReference>
<keyword evidence="6 14" id="KW-0479">Metal-binding</keyword>
<keyword evidence="19" id="KW-1185">Reference proteome</keyword>
<keyword evidence="16" id="KW-0333">Golgi apparatus</keyword>
<dbReference type="GO" id="GO:0046872">
    <property type="term" value="F:metal ion binding"/>
    <property type="evidence" value="ECO:0007669"/>
    <property type="project" value="UniProtKB-KW"/>
</dbReference>
<dbReference type="GO" id="GO:0005975">
    <property type="term" value="P:carbohydrate metabolic process"/>
    <property type="evidence" value="ECO:0007669"/>
    <property type="project" value="TreeGrafter"/>
</dbReference>